<evidence type="ECO:0000313" key="2">
    <source>
        <dbReference type="EMBL" id="SDW09866.1"/>
    </source>
</evidence>
<dbReference type="STRING" id="356660.SAMN05444336_101133"/>
<dbReference type="OrthoDB" id="7181882at2"/>
<dbReference type="InterPro" id="IPR003615">
    <property type="entry name" value="HNH_nuc"/>
</dbReference>
<organism evidence="2 3">
    <name type="scientific">Albimonas donghaensis</name>
    <dbReference type="NCBI Taxonomy" id="356660"/>
    <lineage>
        <taxon>Bacteria</taxon>
        <taxon>Pseudomonadati</taxon>
        <taxon>Pseudomonadota</taxon>
        <taxon>Alphaproteobacteria</taxon>
        <taxon>Rhodobacterales</taxon>
        <taxon>Paracoccaceae</taxon>
        <taxon>Albimonas</taxon>
    </lineage>
</organism>
<keyword evidence="2" id="KW-0540">Nuclease</keyword>
<keyword evidence="2" id="KW-0255">Endonuclease</keyword>
<feature type="domain" description="HNH nuclease" evidence="1">
    <location>
        <begin position="248"/>
        <end position="302"/>
    </location>
</feature>
<dbReference type="RefSeq" id="WP_092679225.1">
    <property type="nucleotide sequence ID" value="NZ_FNMZ01000001.1"/>
</dbReference>
<gene>
    <name evidence="2" type="ORF">SAMN05444336_101133</name>
</gene>
<sequence length="353" mass="38606">MVKAVFTHADGSIYDDLPETHYHFPRTYLAVAERAVGDWIVYYEPRRVAAGSDRAGGRQVYFAVAQVRDVIRDPARADHFYARMTPGMYLPFPTPVPFRLAADGGWGGADGGDLYMESALRKADGSTNKGAFGRAMRSLPDAEFEAIVAAGLAGVRDELGAEDWMQDERRDEVLDERRDGLLDGAGNQASAPPPARRRWGAFPDAEALEAAEPPAQFSPRPLVERLTARRLRDAAFARQVKAAYRETCAVTGLRIVNGGGRPEVQAAHIRAVEADGPDALRNGVALSGTAHWMFDRGLISIDDDLSILTARDRLPPGAEALLVADRRLIAPQAAAARPHPVYLRWHRDTVFKG</sequence>
<dbReference type="AlphaFoldDB" id="A0A1H2QRN3"/>
<keyword evidence="2" id="KW-0378">Hydrolase</keyword>
<reference evidence="2 3" key="1">
    <citation type="submission" date="2016-10" db="EMBL/GenBank/DDBJ databases">
        <authorList>
            <person name="de Groot N.N."/>
        </authorList>
    </citation>
    <scope>NUCLEOTIDE SEQUENCE [LARGE SCALE GENOMIC DNA]</scope>
    <source>
        <strain evidence="2 3">DSM 17890</strain>
    </source>
</reference>
<dbReference type="Proteomes" id="UP000199118">
    <property type="component" value="Unassembled WGS sequence"/>
</dbReference>
<keyword evidence="3" id="KW-1185">Reference proteome</keyword>
<dbReference type="Pfam" id="PF13391">
    <property type="entry name" value="HNH_2"/>
    <property type="match status" value="1"/>
</dbReference>
<protein>
    <submittedName>
        <fullName evidence="2">Putative restriction endonuclease</fullName>
    </submittedName>
</protein>
<evidence type="ECO:0000259" key="1">
    <source>
        <dbReference type="Pfam" id="PF13391"/>
    </source>
</evidence>
<accession>A0A1H2QRN3</accession>
<dbReference type="GO" id="GO:0004519">
    <property type="term" value="F:endonuclease activity"/>
    <property type="evidence" value="ECO:0007669"/>
    <property type="project" value="UniProtKB-KW"/>
</dbReference>
<proteinExistence type="predicted"/>
<evidence type="ECO:0000313" key="3">
    <source>
        <dbReference type="Proteomes" id="UP000199118"/>
    </source>
</evidence>
<name>A0A1H2QRN3_9RHOB</name>
<dbReference type="EMBL" id="FNMZ01000001">
    <property type="protein sequence ID" value="SDW09866.1"/>
    <property type="molecule type" value="Genomic_DNA"/>
</dbReference>